<keyword evidence="1" id="KW-0132">Cell division</keyword>
<sequence length="198" mass="22075">MGLFKKVSVGVVTASLGLSLMGGGTYAYFSDTETSNNTFGMGTLDMSLDPEVIVDIDNLKPGDTVLREFKLGNEGTLDIKSINLLTNYSVTDAQGDNDGMDLGEHIRVNFMWNWDKESEPVFQTTLAELQSEDPDVVAKDIFDPLWKKRGGLDVGDEDTLWVQFEFVDNDEDQNAFQGDSLNLEWTFNAEQTEGEDYE</sequence>
<comment type="caution">
    <text evidence="1">The sequence shown here is derived from an EMBL/GenBank/DDBJ whole genome shotgun (WGS) entry which is preliminary data.</text>
</comment>
<dbReference type="InterPro" id="IPR022121">
    <property type="entry name" value="Peptidase_M73_camelysin"/>
</dbReference>
<dbReference type="InterPro" id="IPR023833">
    <property type="entry name" value="Signal_pept_SipW-depend-type"/>
</dbReference>
<reference evidence="1 2" key="1">
    <citation type="submission" date="2019-11" db="EMBL/GenBank/DDBJ databases">
        <title>Genome sequences of 17 halophilic strains isolated from different environments.</title>
        <authorList>
            <person name="Furrow R.E."/>
        </authorList>
    </citation>
    <scope>NUCLEOTIDE SEQUENCE [LARGE SCALE GENOMIC DNA]</scope>
    <source>
        <strain evidence="1 2">SL-4</strain>
    </source>
</reference>
<evidence type="ECO:0000313" key="2">
    <source>
        <dbReference type="Proteomes" id="UP000450457"/>
    </source>
</evidence>
<dbReference type="RefSeq" id="WP_160912713.1">
    <property type="nucleotide sequence ID" value="NZ_WMFA01000002.1"/>
</dbReference>
<keyword evidence="1" id="KW-0131">Cell cycle</keyword>
<dbReference type="EMBL" id="WMFA01000002">
    <property type="protein sequence ID" value="MYL70681.1"/>
    <property type="molecule type" value="Genomic_DNA"/>
</dbReference>
<name>A0A845F9Z9_9BACI</name>
<protein>
    <submittedName>
        <fullName evidence="1">Cell division protein FtsN</fullName>
    </submittedName>
</protein>
<dbReference type="Proteomes" id="UP000450457">
    <property type="component" value="Unassembled WGS sequence"/>
</dbReference>
<dbReference type="AlphaFoldDB" id="A0A845F9Z9"/>
<gene>
    <name evidence="1" type="ORF">GLW00_07460</name>
</gene>
<accession>A0A845F9Z9</accession>
<organism evidence="1 2">
    <name type="scientific">Halobacillus litoralis</name>
    <dbReference type="NCBI Taxonomy" id="45668"/>
    <lineage>
        <taxon>Bacteria</taxon>
        <taxon>Bacillati</taxon>
        <taxon>Bacillota</taxon>
        <taxon>Bacilli</taxon>
        <taxon>Bacillales</taxon>
        <taxon>Bacillaceae</taxon>
        <taxon>Halobacillus</taxon>
    </lineage>
</organism>
<dbReference type="OrthoDB" id="2660939at2"/>
<dbReference type="NCBIfam" id="TIGR04088">
    <property type="entry name" value="cognate_SipW"/>
    <property type="match status" value="1"/>
</dbReference>
<dbReference type="GO" id="GO:0051301">
    <property type="term" value="P:cell division"/>
    <property type="evidence" value="ECO:0007669"/>
    <property type="project" value="UniProtKB-KW"/>
</dbReference>
<dbReference type="GeneID" id="78006822"/>
<evidence type="ECO:0000313" key="1">
    <source>
        <dbReference type="EMBL" id="MYL70681.1"/>
    </source>
</evidence>
<dbReference type="Pfam" id="PF12389">
    <property type="entry name" value="Peptidase_M73"/>
    <property type="match status" value="1"/>
</dbReference>
<proteinExistence type="predicted"/>